<feature type="transmembrane region" description="Helical" evidence="1">
    <location>
        <begin position="124"/>
        <end position="146"/>
    </location>
</feature>
<feature type="transmembrane region" description="Helical" evidence="1">
    <location>
        <begin position="166"/>
        <end position="187"/>
    </location>
</feature>
<accession>A0A1H4ATC4</accession>
<feature type="transmembrane region" description="Helical" evidence="1">
    <location>
        <begin position="207"/>
        <end position="231"/>
    </location>
</feature>
<dbReference type="AlphaFoldDB" id="A0A1H4ATC4"/>
<keyword evidence="3" id="KW-1185">Reference proteome</keyword>
<name>A0A1H4ATC4_9BACT</name>
<protein>
    <submittedName>
        <fullName evidence="2">Uncharacterized membrane protein</fullName>
    </submittedName>
</protein>
<dbReference type="Pfam" id="PF06168">
    <property type="entry name" value="DUF981"/>
    <property type="match status" value="1"/>
</dbReference>
<dbReference type="EMBL" id="FNRL01000006">
    <property type="protein sequence ID" value="SEA39027.1"/>
    <property type="molecule type" value="Genomic_DNA"/>
</dbReference>
<keyword evidence="1" id="KW-0812">Transmembrane</keyword>
<keyword evidence="1" id="KW-1133">Transmembrane helix</keyword>
<dbReference type="Proteomes" id="UP000199656">
    <property type="component" value="Unassembled WGS sequence"/>
</dbReference>
<feature type="transmembrane region" description="Helical" evidence="1">
    <location>
        <begin position="81"/>
        <end position="103"/>
    </location>
</feature>
<proteinExistence type="predicted"/>
<feature type="transmembrane region" description="Helical" evidence="1">
    <location>
        <begin position="43"/>
        <end position="61"/>
    </location>
</feature>
<reference evidence="3" key="1">
    <citation type="submission" date="2016-10" db="EMBL/GenBank/DDBJ databases">
        <authorList>
            <person name="Varghese N."/>
            <person name="Submissions S."/>
        </authorList>
    </citation>
    <scope>NUCLEOTIDE SEQUENCE [LARGE SCALE GENOMIC DNA]</scope>
    <source>
        <strain evidence="3">DSM 23920</strain>
    </source>
</reference>
<keyword evidence="1" id="KW-0472">Membrane</keyword>
<evidence type="ECO:0000313" key="2">
    <source>
        <dbReference type="EMBL" id="SEA39027.1"/>
    </source>
</evidence>
<dbReference type="RefSeq" id="WP_211117692.1">
    <property type="nucleotide sequence ID" value="NZ_BKAT01000009.1"/>
</dbReference>
<sequence length="235" mass="25972">MPDKLIIDWTQMPTYNTIMSVAAGAALLSIAQIGRSLYEGQGFRPLGASINLAILALILFPTGLHMTLTWPMAKYFPFDNIIFGEPSLALGVILLGLSYYFYQYRKHGGYTLQEVAGDLYQTRYLFYGVGMALIGIGVAGVTFQLFAAPKEEPISGRFAAYPMLEASFISIIYALVGLSAVLVPFSLKQWMADEDRLSGLHKLVYTLLMLTGYVWLLFGALNFFTHIGLIVHTMG</sequence>
<evidence type="ECO:0000256" key="1">
    <source>
        <dbReference type="SAM" id="Phobius"/>
    </source>
</evidence>
<dbReference type="STRING" id="408074.SAMN05660909_01755"/>
<organism evidence="2 3">
    <name type="scientific">Chitinophaga terrae</name>
    <name type="common">ex Kim and Jung 2007</name>
    <dbReference type="NCBI Taxonomy" id="408074"/>
    <lineage>
        <taxon>Bacteria</taxon>
        <taxon>Pseudomonadati</taxon>
        <taxon>Bacteroidota</taxon>
        <taxon>Chitinophagia</taxon>
        <taxon>Chitinophagales</taxon>
        <taxon>Chitinophagaceae</taxon>
        <taxon>Chitinophaga</taxon>
    </lineage>
</organism>
<gene>
    <name evidence="2" type="ORF">SAMN05660909_01755</name>
</gene>
<feature type="transmembrane region" description="Helical" evidence="1">
    <location>
        <begin position="12"/>
        <end position="31"/>
    </location>
</feature>
<evidence type="ECO:0000313" key="3">
    <source>
        <dbReference type="Proteomes" id="UP000199656"/>
    </source>
</evidence>
<dbReference type="InterPro" id="IPR009324">
    <property type="entry name" value="DUF981"/>
</dbReference>